<accession>A0A7S0M1Q0</accession>
<evidence type="ECO:0000256" key="2">
    <source>
        <dbReference type="SAM" id="SignalP"/>
    </source>
</evidence>
<feature type="compositionally biased region" description="Polar residues" evidence="1">
    <location>
        <begin position="98"/>
        <end position="107"/>
    </location>
</feature>
<feature type="chain" id="PRO_5031127280" evidence="2">
    <location>
        <begin position="26"/>
        <end position="637"/>
    </location>
</feature>
<name>A0A7S0M1Q0_9CRYP</name>
<reference evidence="3" key="1">
    <citation type="submission" date="2021-01" db="EMBL/GenBank/DDBJ databases">
        <authorList>
            <person name="Corre E."/>
            <person name="Pelletier E."/>
            <person name="Niang G."/>
            <person name="Scheremetjew M."/>
            <person name="Finn R."/>
            <person name="Kale V."/>
            <person name="Holt S."/>
            <person name="Cochrane G."/>
            <person name="Meng A."/>
            <person name="Brown T."/>
            <person name="Cohen L."/>
        </authorList>
    </citation>
    <scope>NUCLEOTIDE SEQUENCE</scope>
    <source>
        <strain evidence="3">CCAP979/52</strain>
    </source>
</reference>
<proteinExistence type="predicted"/>
<organism evidence="3">
    <name type="scientific">Cryptomonas curvata</name>
    <dbReference type="NCBI Taxonomy" id="233186"/>
    <lineage>
        <taxon>Eukaryota</taxon>
        <taxon>Cryptophyceae</taxon>
        <taxon>Cryptomonadales</taxon>
        <taxon>Cryptomonadaceae</taxon>
        <taxon>Cryptomonas</taxon>
    </lineage>
</organism>
<sequence>MSRFRLMAFEATIMVLGMLISEYRASASIPGNSMLKGMRSKRYHTPLAFFTWPDSFKLGAKKACSMDEQNEAKADSFGGEARLRGGSTAESIPGPTTRPLSQKSKSQAAFHGDQIQQTDNGSMVKCAAGSPLTELISMLQAQESALMMQASQCRAAAQRLIFIQQLLYSKVYSKGGEPKNQAELEEEVVKWKVCTFEMHRHLNKCLLSAGKNFADLLGESKISLPEISPAKSAELQGLLDSAVTPDYHSEEDEDLKIAKERKTAILSPDGPTIRAIDRKRALETQILFTPEIDAKFRVATWHGFAVYGAVPDASNTVYEYPGDTELHLVWDIDQSKLVGEGTNDVELVIKCVLWWKEELNHDHGFIPSSVPESIKKEFREYCASFNLEKAFKDVMHLLVRPKIREFVKQHPQAKWWTFTNKDREVDGQIVRDVSDEDGLVGKFQANVHEVSGKQVVDANKYALQVLDECANEHAGMQAEERPIIGVRGQRKDLGRVAKLIQNQRQKKGELSSKPVTIVLLDDRKQDAYGNCQANDQRILCHVAPYNAITPEQGVELIAAMESILPVKTLLKFYKAFRAADPAHALVQCVEIMSDDQSMLLKRHGSGESTAFEYRPKVSASLQLPPLPVFKRVVCRAT</sequence>
<dbReference type="EMBL" id="HBEZ01008834">
    <property type="protein sequence ID" value="CAD8627227.1"/>
    <property type="molecule type" value="Transcribed_RNA"/>
</dbReference>
<feature type="region of interest" description="Disordered" evidence="1">
    <location>
        <begin position="74"/>
        <end position="109"/>
    </location>
</feature>
<dbReference type="AlphaFoldDB" id="A0A7S0M1Q0"/>
<gene>
    <name evidence="3" type="ORF">CCUR1050_LOCUS4905</name>
</gene>
<evidence type="ECO:0000256" key="1">
    <source>
        <dbReference type="SAM" id="MobiDB-lite"/>
    </source>
</evidence>
<keyword evidence="2" id="KW-0732">Signal</keyword>
<feature type="signal peptide" evidence="2">
    <location>
        <begin position="1"/>
        <end position="25"/>
    </location>
</feature>
<evidence type="ECO:0000313" key="3">
    <source>
        <dbReference type="EMBL" id="CAD8627227.1"/>
    </source>
</evidence>
<protein>
    <submittedName>
        <fullName evidence="3">Uncharacterized protein</fullName>
    </submittedName>
</protein>